<proteinExistence type="predicted"/>
<protein>
    <submittedName>
        <fullName evidence="2">Alkylated DNA repair dioxygenase</fullName>
    </submittedName>
</protein>
<organism evidence="2">
    <name type="scientific">Hyperionvirus sp</name>
    <dbReference type="NCBI Taxonomy" id="2487770"/>
    <lineage>
        <taxon>Viruses</taxon>
        <taxon>Varidnaviria</taxon>
        <taxon>Bamfordvirae</taxon>
        <taxon>Nucleocytoviricota</taxon>
        <taxon>Megaviricetes</taxon>
        <taxon>Imitervirales</taxon>
        <taxon>Mimiviridae</taxon>
        <taxon>Klosneuvirinae</taxon>
    </lineage>
</organism>
<dbReference type="Gene3D" id="2.60.120.590">
    <property type="entry name" value="Alpha-ketoglutarate-dependent dioxygenase AlkB-like"/>
    <property type="match status" value="1"/>
</dbReference>
<name>A0A3G5ABG7_9VIRU</name>
<dbReference type="SUPFAM" id="SSF51197">
    <property type="entry name" value="Clavaminate synthase-like"/>
    <property type="match status" value="1"/>
</dbReference>
<dbReference type="PANTHER" id="PTHR31573">
    <property type="entry name" value="ALPHA-KETOGLUTARATE-DEPENDENT DIOXYGENASE ALKB HOMOLOG 2"/>
    <property type="match status" value="1"/>
</dbReference>
<keyword evidence="2" id="KW-0560">Oxidoreductase</keyword>
<keyword evidence="2" id="KW-0223">Dioxygenase</keyword>
<dbReference type="EMBL" id="MK072408">
    <property type="protein sequence ID" value="AYV84472.1"/>
    <property type="molecule type" value="Genomic_DNA"/>
</dbReference>
<dbReference type="PROSITE" id="PS51471">
    <property type="entry name" value="FE2OG_OXY"/>
    <property type="match status" value="1"/>
</dbReference>
<dbReference type="Pfam" id="PF13532">
    <property type="entry name" value="2OG-FeII_Oxy_2"/>
    <property type="match status" value="1"/>
</dbReference>
<reference evidence="2" key="1">
    <citation type="submission" date="2018-10" db="EMBL/GenBank/DDBJ databases">
        <title>Hidden diversity of soil giant viruses.</title>
        <authorList>
            <person name="Schulz F."/>
            <person name="Alteio L."/>
            <person name="Goudeau D."/>
            <person name="Ryan E.M."/>
            <person name="Malmstrom R.R."/>
            <person name="Blanchard J."/>
            <person name="Woyke T."/>
        </authorList>
    </citation>
    <scope>NUCLEOTIDE SEQUENCE</scope>
    <source>
        <strain evidence="2">HYV1</strain>
    </source>
</reference>
<feature type="domain" description="Fe2OG dioxygenase" evidence="1">
    <location>
        <begin position="96"/>
        <end position="193"/>
    </location>
</feature>
<sequence>MAKKYVLEEGQSSIVRYEVIPKEITVDDETFEKLWELHPEEFGKIKIMGKVIYTPRWQQSYGKNYKFSGMDHPAMEVPKGYTEKLLKWVCDHSGKNYSQVLINWYADGNHYIGWHSDDERDLVDNSDIYSFSFGESRDFIIKSKKKDFKETFNVKNNSLIIMCGETQKYYLHSVPKRVKSRGRRINITFRLFR</sequence>
<gene>
    <name evidence="2" type="ORF">Hyperionvirus26_27</name>
</gene>
<dbReference type="InterPro" id="IPR037151">
    <property type="entry name" value="AlkB-like_sf"/>
</dbReference>
<dbReference type="InterPro" id="IPR032852">
    <property type="entry name" value="ALKBH2"/>
</dbReference>
<dbReference type="GO" id="GO:0051747">
    <property type="term" value="F:cytosine C-5 DNA demethylase activity"/>
    <property type="evidence" value="ECO:0007669"/>
    <property type="project" value="TreeGrafter"/>
</dbReference>
<dbReference type="PANTHER" id="PTHR31573:SF1">
    <property type="entry name" value="DNA OXIDATIVE DEMETHYLASE ALKBH2"/>
    <property type="match status" value="1"/>
</dbReference>
<dbReference type="GO" id="GO:0008198">
    <property type="term" value="F:ferrous iron binding"/>
    <property type="evidence" value="ECO:0007669"/>
    <property type="project" value="TreeGrafter"/>
</dbReference>
<dbReference type="InterPro" id="IPR005123">
    <property type="entry name" value="Oxoglu/Fe-dep_dioxygenase_dom"/>
</dbReference>
<dbReference type="InterPro" id="IPR027450">
    <property type="entry name" value="AlkB-like"/>
</dbReference>
<evidence type="ECO:0000259" key="1">
    <source>
        <dbReference type="PROSITE" id="PS51471"/>
    </source>
</evidence>
<dbReference type="GO" id="GO:0006307">
    <property type="term" value="P:DNA alkylation repair"/>
    <property type="evidence" value="ECO:0007669"/>
    <property type="project" value="TreeGrafter"/>
</dbReference>
<dbReference type="GO" id="GO:0035516">
    <property type="term" value="F:broad specificity oxidative DNA demethylase activity"/>
    <property type="evidence" value="ECO:0007669"/>
    <property type="project" value="TreeGrafter"/>
</dbReference>
<accession>A0A3G5ABG7</accession>
<evidence type="ECO:0000313" key="2">
    <source>
        <dbReference type="EMBL" id="AYV84472.1"/>
    </source>
</evidence>